<evidence type="ECO:0000313" key="3">
    <source>
        <dbReference type="EMBL" id="MDC0743225.1"/>
    </source>
</evidence>
<comment type="similarity">
    <text evidence="1">Belongs to the aegerolysin family.</text>
</comment>
<evidence type="ECO:0000313" key="4">
    <source>
        <dbReference type="Proteomes" id="UP001221411"/>
    </source>
</evidence>
<dbReference type="Proteomes" id="UP001221411">
    <property type="component" value="Unassembled WGS sequence"/>
</dbReference>
<dbReference type="InterPro" id="IPR009413">
    <property type="entry name" value="Aegerolysin-typ"/>
</dbReference>
<organism evidence="3 4">
    <name type="scientific">Polyangium mundeleinium</name>
    <dbReference type="NCBI Taxonomy" id="2995306"/>
    <lineage>
        <taxon>Bacteria</taxon>
        <taxon>Pseudomonadati</taxon>
        <taxon>Myxococcota</taxon>
        <taxon>Polyangia</taxon>
        <taxon>Polyangiales</taxon>
        <taxon>Polyangiaceae</taxon>
        <taxon>Polyangium</taxon>
    </lineage>
</organism>
<feature type="region of interest" description="Disordered" evidence="2">
    <location>
        <begin position="31"/>
        <end position="60"/>
    </location>
</feature>
<feature type="compositionally biased region" description="Basic and acidic residues" evidence="2">
    <location>
        <begin position="386"/>
        <end position="399"/>
    </location>
</feature>
<evidence type="ECO:0000256" key="1">
    <source>
        <dbReference type="ARBA" id="ARBA00010795"/>
    </source>
</evidence>
<proteinExistence type="inferred from homology"/>
<evidence type="ECO:0000256" key="2">
    <source>
        <dbReference type="SAM" id="MobiDB-lite"/>
    </source>
</evidence>
<reference evidence="3 4" key="1">
    <citation type="submission" date="2022-11" db="EMBL/GenBank/DDBJ databases">
        <title>Minimal conservation of predation-associated metabolite biosynthetic gene clusters underscores biosynthetic potential of Myxococcota including descriptions for ten novel species: Archangium lansinium sp. nov., Myxococcus landrumus sp. nov., Nannocystis bai.</title>
        <authorList>
            <person name="Ahearne A."/>
            <person name="Stevens C."/>
            <person name="Dowd S."/>
        </authorList>
    </citation>
    <scope>NUCLEOTIDE SEQUENCE [LARGE SCALE GENOMIC DNA]</scope>
    <source>
        <strain evidence="3 4">RJM3</strain>
    </source>
</reference>
<protein>
    <submittedName>
        <fullName evidence="3">Aegerolysin family protein</fullName>
    </submittedName>
</protein>
<accession>A0ABT5EN16</accession>
<sequence>MAARSVKCIFINDSDQRLRLKQAATLDHGIWSTGADKREQQPPREVSPGGRATWESESNGFMTGTEGRAIYEADSGTTLELWWDNPFIGDNKYSVTVRPEGGHGGVYSGGEGDNATVTYTFKSQKQVAAPGPVAPARNAPPPADAALNVQATCGRPVHVSPPPDSKDVMIVPKKGTFKTSSHEGELMLANYRFAQQWLAADPKHRKVLEIALGAMWSDFEKIMVEAAKIARGKEIILMTGHGGALGHRGFAESTLDTVPELGGVSEHKHTIDAQKIIEIQNVAKLEGDKLVPIPPNAQSMVDSYDPQKFLGLVKIGRAFREYGVARFTGLTCNVGKDRKFGYAMANLLQAEFRAYQNLVASQQVLGLIQIWIVDDESNPSANQPEHNGDKTHPSFREIPTHGQKLFQPNCP</sequence>
<comment type="caution">
    <text evidence="3">The sequence shown here is derived from an EMBL/GenBank/DDBJ whole genome shotgun (WGS) entry which is preliminary data.</text>
</comment>
<feature type="region of interest" description="Disordered" evidence="2">
    <location>
        <begin position="379"/>
        <end position="411"/>
    </location>
</feature>
<dbReference type="Pfam" id="PF06355">
    <property type="entry name" value="Aegerolysin"/>
    <property type="match status" value="1"/>
</dbReference>
<keyword evidence="4" id="KW-1185">Reference proteome</keyword>
<dbReference type="Gene3D" id="2.60.270.50">
    <property type="match status" value="1"/>
</dbReference>
<gene>
    <name evidence="3" type="ORF">POL67_17880</name>
</gene>
<name>A0ABT5EN16_9BACT</name>
<dbReference type="EMBL" id="JAQNDO010000001">
    <property type="protein sequence ID" value="MDC0743225.1"/>
    <property type="molecule type" value="Genomic_DNA"/>
</dbReference>
<dbReference type="RefSeq" id="WP_271918582.1">
    <property type="nucleotide sequence ID" value="NZ_JAQNDO010000001.1"/>
</dbReference>